<dbReference type="Proteomes" id="UP000320876">
    <property type="component" value="Unassembled WGS sequence"/>
</dbReference>
<reference evidence="3 4" key="1">
    <citation type="submission" date="2019-06" db="EMBL/GenBank/DDBJ databases">
        <title>Sequencing the genomes of 1000 actinobacteria strains.</title>
        <authorList>
            <person name="Klenk H.-P."/>
        </authorList>
    </citation>
    <scope>NUCLEOTIDE SEQUENCE [LARGE SCALE GENOMIC DNA]</scope>
    <source>
        <strain evidence="3 4">DSM 45679</strain>
    </source>
</reference>
<sequence>MVRKAGRRTAKTGILTAVAAVTLGVFGAGMANAEPVEKDVTFVGSFPIIGEQQVDVHVKTDIPTSATRGETVTAPVHIDVDAGQNAGDGLRLVGTKNVSGDIDASITVTVSDGQSVQIPVALTIVPLEMPAEGPFTFEADGTVEFQVPGGVPAGPAEIALDPDVSAHLVTDGSLGEFDNELTFDPPDQDGTLGTVEIK</sequence>
<feature type="chain" id="PRO_5021702859" description="DUF6801 domain-containing protein" evidence="1">
    <location>
        <begin position="34"/>
        <end position="198"/>
    </location>
</feature>
<name>A0A542DR46_AMYCI</name>
<dbReference type="OrthoDB" id="3620723at2"/>
<keyword evidence="1" id="KW-0732">Signal</keyword>
<accession>A0A542DR46</accession>
<gene>
    <name evidence="3" type="ORF">FB471_5394</name>
</gene>
<protein>
    <recommendedName>
        <fullName evidence="2">DUF6801 domain-containing protein</fullName>
    </recommendedName>
</protein>
<proteinExistence type="predicted"/>
<evidence type="ECO:0000256" key="1">
    <source>
        <dbReference type="SAM" id="SignalP"/>
    </source>
</evidence>
<evidence type="ECO:0000259" key="2">
    <source>
        <dbReference type="Pfam" id="PF20611"/>
    </source>
</evidence>
<dbReference type="InterPro" id="IPR046542">
    <property type="entry name" value="DUF6801"/>
</dbReference>
<evidence type="ECO:0000313" key="3">
    <source>
        <dbReference type="EMBL" id="TQJ05557.1"/>
    </source>
</evidence>
<keyword evidence="4" id="KW-1185">Reference proteome</keyword>
<dbReference type="Pfam" id="PF20611">
    <property type="entry name" value="DUF6801"/>
    <property type="match status" value="1"/>
</dbReference>
<dbReference type="AlphaFoldDB" id="A0A542DR46"/>
<feature type="domain" description="DUF6801" evidence="2">
    <location>
        <begin position="45"/>
        <end position="175"/>
    </location>
</feature>
<dbReference type="EMBL" id="VFML01000001">
    <property type="protein sequence ID" value="TQJ05557.1"/>
    <property type="molecule type" value="Genomic_DNA"/>
</dbReference>
<organism evidence="3 4">
    <name type="scientific">Amycolatopsis cihanbeyliensis</name>
    <dbReference type="NCBI Taxonomy" id="1128664"/>
    <lineage>
        <taxon>Bacteria</taxon>
        <taxon>Bacillati</taxon>
        <taxon>Actinomycetota</taxon>
        <taxon>Actinomycetes</taxon>
        <taxon>Pseudonocardiales</taxon>
        <taxon>Pseudonocardiaceae</taxon>
        <taxon>Amycolatopsis</taxon>
    </lineage>
</organism>
<feature type="signal peptide" evidence="1">
    <location>
        <begin position="1"/>
        <end position="33"/>
    </location>
</feature>
<evidence type="ECO:0000313" key="4">
    <source>
        <dbReference type="Proteomes" id="UP000320876"/>
    </source>
</evidence>
<comment type="caution">
    <text evidence="3">The sequence shown here is derived from an EMBL/GenBank/DDBJ whole genome shotgun (WGS) entry which is preliminary data.</text>
</comment>